<dbReference type="InterPro" id="IPR012902">
    <property type="entry name" value="N_methyl_site"/>
</dbReference>
<dbReference type="EMBL" id="CP002048">
    <property type="protein sequence ID" value="ADI01054.1"/>
    <property type="molecule type" value="Genomic_DNA"/>
</dbReference>
<evidence type="ECO:0000313" key="3">
    <source>
        <dbReference type="Proteomes" id="UP000000378"/>
    </source>
</evidence>
<dbReference type="HOGENOM" id="CLU_1539275_0_0_9"/>
<dbReference type="Proteomes" id="UP000000378">
    <property type="component" value="Chromosome"/>
</dbReference>
<dbReference type="RefSeq" id="WP_013174456.1">
    <property type="nucleotide sequence ID" value="NC_014220.1"/>
</dbReference>
<keyword evidence="3" id="KW-1185">Reference proteome</keyword>
<organism evidence="2 3">
    <name type="scientific">Syntrophothermus lipocalidus (strain DSM 12680 / TGB-C1)</name>
    <dbReference type="NCBI Taxonomy" id="643648"/>
    <lineage>
        <taxon>Bacteria</taxon>
        <taxon>Bacillati</taxon>
        <taxon>Bacillota</taxon>
        <taxon>Clostridia</taxon>
        <taxon>Eubacteriales</taxon>
        <taxon>Syntrophomonadaceae</taxon>
        <taxon>Syntrophothermus</taxon>
    </lineage>
</organism>
<evidence type="ECO:0008006" key="4">
    <source>
        <dbReference type="Google" id="ProtNLM"/>
    </source>
</evidence>
<feature type="transmembrane region" description="Helical" evidence="1">
    <location>
        <begin position="21"/>
        <end position="45"/>
    </location>
</feature>
<reference evidence="2 3" key="2">
    <citation type="journal article" date="2010" name="Stand. Genomic Sci.">
        <title>Complete genome sequence of Syntrophothermus lipocalidus type strain (TGB-C1).</title>
        <authorList>
            <person name="Djao O.D."/>
            <person name="Zhang X."/>
            <person name="Lucas S."/>
            <person name="Lapidus A."/>
            <person name="Del Rio T.G."/>
            <person name="Nolan M."/>
            <person name="Tice H."/>
            <person name="Cheng J.F."/>
            <person name="Han C."/>
            <person name="Tapia R."/>
            <person name="Goodwin L."/>
            <person name="Pitluck S."/>
            <person name="Liolios K."/>
            <person name="Ivanova N."/>
            <person name="Mavromatis K."/>
            <person name="Mikhailova N."/>
            <person name="Ovchinnikova G."/>
            <person name="Pati A."/>
            <person name="Brambilla E."/>
            <person name="Chen A."/>
            <person name="Palaniappan K."/>
            <person name="Land M."/>
            <person name="Hauser L."/>
            <person name="Chang Y.J."/>
            <person name="Jeffries C.D."/>
            <person name="Rohde M."/>
            <person name="Sikorski J."/>
            <person name="Spring S."/>
            <person name="Goker M."/>
            <person name="Detter J.C."/>
            <person name="Woyke T."/>
            <person name="Bristow J."/>
            <person name="Eisen J.A."/>
            <person name="Markowitz V."/>
            <person name="Hugenholtz P."/>
            <person name="Kyrpides N.C."/>
            <person name="Klenk H.P."/>
        </authorList>
    </citation>
    <scope>NUCLEOTIDE SEQUENCE [LARGE SCALE GENOMIC DNA]</scope>
    <source>
        <strain evidence="3">DSM 12680 / TGB-C1</strain>
    </source>
</reference>
<keyword evidence="1" id="KW-0812">Transmembrane</keyword>
<protein>
    <recommendedName>
        <fullName evidence="4">Prepilin-type N-terminal cleavage/methylation domain-containing protein</fullName>
    </recommendedName>
</protein>
<keyword evidence="1" id="KW-1133">Transmembrane helix</keyword>
<evidence type="ECO:0000256" key="1">
    <source>
        <dbReference type="SAM" id="Phobius"/>
    </source>
</evidence>
<sequence length="174" mass="19360">MKPCPGWASKDAAKDFRCSGVTLIELLVALALTGIIALAWVSFYLTGYKSFDNSDNRTEVQDQARVAVDYLYRSLIQAQKVVKLTDDEVVFLDSTGQKLGFRYYNGVLYRDFYQTVTSTIPAASNPVANLVEELRFTSPQSGVIKVSIVTASHGYSYRLQTSMTPRCRTGVFSK</sequence>
<gene>
    <name evidence="2" type="ordered locus">Slip_0267</name>
</gene>
<dbReference type="eggNOG" id="COG4966">
    <property type="taxonomic scope" value="Bacteria"/>
</dbReference>
<name>D7CJU0_SYNLT</name>
<keyword evidence="1" id="KW-0472">Membrane</keyword>
<dbReference type="InterPro" id="IPR045584">
    <property type="entry name" value="Pilin-like"/>
</dbReference>
<dbReference type="STRING" id="643648.Slip_0267"/>
<dbReference type="KEGG" id="slp:Slip_0267"/>
<dbReference type="NCBIfam" id="TIGR02532">
    <property type="entry name" value="IV_pilin_GFxxxE"/>
    <property type="match status" value="1"/>
</dbReference>
<proteinExistence type="predicted"/>
<dbReference type="Pfam" id="PF07963">
    <property type="entry name" value="N_methyl"/>
    <property type="match status" value="1"/>
</dbReference>
<dbReference type="AlphaFoldDB" id="D7CJU0"/>
<dbReference type="PROSITE" id="PS00409">
    <property type="entry name" value="PROKAR_NTER_METHYL"/>
    <property type="match status" value="1"/>
</dbReference>
<reference evidence="3" key="1">
    <citation type="journal article" date="2010" name="Stand. Genomic Sci.">
        <title>Complete genome sequence of Syntrophothermus lipocalidus type strain (TGB-C1T).</title>
        <authorList>
            <consortium name="US DOE Joint Genome Institute (JGI-PGF)"/>
            <person name="Djao O."/>
            <person name="Zhang X."/>
            <person name="Lucas S."/>
            <person name="Lapidus A."/>
            <person name="Glavina Del Rio T."/>
            <person name="Nolan M."/>
            <person name="Tice H."/>
            <person name="Cheng J."/>
            <person name="Han C."/>
            <person name="Tapia R."/>
            <person name="Goodwin L."/>
            <person name="Pitluck S."/>
            <person name="Liolios K."/>
            <person name="Ivanova N."/>
            <person name="Mavromatis K."/>
            <person name="Mikhailova N."/>
            <person name="Ovchinnikova G."/>
            <person name="Pati A."/>
            <person name="Brambilla E."/>
            <person name="Chen A."/>
            <person name="Palaniappan K."/>
            <person name="Land M."/>
            <person name="Hauser L."/>
            <person name="Chang Y."/>
            <person name="Jeffries C."/>
            <person name="Rohde M."/>
            <person name="Sikorski J."/>
            <person name="Spring S."/>
            <person name="Goker M."/>
            <person name="Detter J."/>
            <person name="Woyke T."/>
            <person name="Bristow J."/>
            <person name="Eisen J."/>
            <person name="Markowitz V."/>
            <person name="Hugenholtz P."/>
            <person name="Kyrpides N."/>
            <person name="Klenk H."/>
        </authorList>
    </citation>
    <scope>NUCLEOTIDE SEQUENCE [LARGE SCALE GENOMIC DNA]</scope>
    <source>
        <strain evidence="3">DSM 12680 / TGB-C1</strain>
    </source>
</reference>
<accession>D7CJU0</accession>
<dbReference type="SUPFAM" id="SSF54523">
    <property type="entry name" value="Pili subunits"/>
    <property type="match status" value="1"/>
</dbReference>
<evidence type="ECO:0000313" key="2">
    <source>
        <dbReference type="EMBL" id="ADI01054.1"/>
    </source>
</evidence>